<sequence>MLSPALVGEVVAAEHSPADLLGLTLHALDGALHRFLRPALLVPHGSTSLSVVSELALDGTYGVPAASRAKRPVWRRAWTAPKVCG</sequence>
<dbReference type="Proteomes" id="UP000466831">
    <property type="component" value="Chromosome"/>
</dbReference>
<protein>
    <submittedName>
        <fullName evidence="1">Uncharacterized protein</fullName>
    </submittedName>
</protein>
<proteinExistence type="predicted"/>
<name>A0ABN5ZV85_9MYCO</name>
<gene>
    <name evidence="1" type="ORF">MMARJ_23280</name>
</gene>
<evidence type="ECO:0000313" key="1">
    <source>
        <dbReference type="EMBL" id="BBY11588.1"/>
    </source>
</evidence>
<reference evidence="1 2" key="1">
    <citation type="journal article" date="2019" name="Emerg. Microbes Infect.">
        <title>Comprehensive subspecies identification of 175 nontuberculous mycobacteria species based on 7547 genomic profiles.</title>
        <authorList>
            <person name="Matsumoto Y."/>
            <person name="Kinjo T."/>
            <person name="Motooka D."/>
            <person name="Nabeya D."/>
            <person name="Jung N."/>
            <person name="Uechi K."/>
            <person name="Horii T."/>
            <person name="Iida T."/>
            <person name="Fujita J."/>
            <person name="Nakamura S."/>
        </authorList>
    </citation>
    <scope>NUCLEOTIDE SEQUENCE [LARGE SCALE GENOMIC DNA]</scope>
    <source>
        <strain evidence="1 2">JCM 17324</strain>
    </source>
</reference>
<evidence type="ECO:0000313" key="2">
    <source>
        <dbReference type="Proteomes" id="UP000466831"/>
    </source>
</evidence>
<dbReference type="EMBL" id="AP022584">
    <property type="protein sequence ID" value="BBY11588.1"/>
    <property type="molecule type" value="Genomic_DNA"/>
</dbReference>
<keyword evidence="2" id="KW-1185">Reference proteome</keyword>
<organism evidence="1 2">
    <name type="scientific">Mycobacterium marseillense</name>
    <dbReference type="NCBI Taxonomy" id="701042"/>
    <lineage>
        <taxon>Bacteria</taxon>
        <taxon>Bacillati</taxon>
        <taxon>Actinomycetota</taxon>
        <taxon>Actinomycetes</taxon>
        <taxon>Mycobacteriales</taxon>
        <taxon>Mycobacteriaceae</taxon>
        <taxon>Mycobacterium</taxon>
        <taxon>Mycobacterium avium complex (MAC)</taxon>
    </lineage>
</organism>
<accession>A0ABN5ZV85</accession>